<evidence type="ECO:0000256" key="5">
    <source>
        <dbReference type="ARBA" id="ARBA00022576"/>
    </source>
</evidence>
<dbReference type="Gene3D" id="3.90.1150.10">
    <property type="entry name" value="Aspartate Aminotransferase, domain 1"/>
    <property type="match status" value="1"/>
</dbReference>
<dbReference type="Proteomes" id="UP000266796">
    <property type="component" value="Chromosome"/>
</dbReference>
<evidence type="ECO:0000256" key="6">
    <source>
        <dbReference type="ARBA" id="ARBA00022679"/>
    </source>
</evidence>
<keyword evidence="6 9" id="KW-0808">Transferase</keyword>
<dbReference type="OrthoDB" id="9809616at2"/>
<evidence type="ECO:0000256" key="2">
    <source>
        <dbReference type="ARBA" id="ARBA00005011"/>
    </source>
</evidence>
<keyword evidence="9" id="KW-0368">Histidine biosynthesis</keyword>
<dbReference type="HAMAP" id="MF_01023">
    <property type="entry name" value="HisC_aminotrans_2"/>
    <property type="match status" value="1"/>
</dbReference>
<keyword evidence="5 9" id="KW-0032">Aminotransferase</keyword>
<reference evidence="11 12" key="1">
    <citation type="journal article" date="2018" name="Parasitology">
        <title>The reduced genome of Candidatus Kinetoplastibacterium sorsogonicusi, the endosymbiont of Kentomonas sorsogonicus (Trypanosomatidae): loss of the haem-synthesis pathway.</title>
        <authorList>
            <person name="Silva F.M."/>
            <person name="Kostygov A.Y."/>
            <person name="Spodareva V.V."/>
            <person name="Butenko A."/>
            <person name="Tossou R."/>
            <person name="Lukes J."/>
            <person name="Yurchenko V."/>
            <person name="Alves J.M.P."/>
        </authorList>
    </citation>
    <scope>NUCLEOTIDE SEQUENCE [LARGE SCALE GENOMIC DNA]</scope>
    <source>
        <strain evidence="11 12">MF-08</strain>
    </source>
</reference>
<evidence type="ECO:0000313" key="11">
    <source>
        <dbReference type="EMBL" id="AWD32489.1"/>
    </source>
</evidence>
<evidence type="ECO:0000313" key="12">
    <source>
        <dbReference type="Proteomes" id="UP000266796"/>
    </source>
</evidence>
<dbReference type="EMBL" id="CP025628">
    <property type="protein sequence ID" value="AWD32489.1"/>
    <property type="molecule type" value="Genomic_DNA"/>
</dbReference>
<name>A0A3S7J9Z9_9PROT</name>
<dbReference type="KEGG" id="kso:CKSOR_00372"/>
<dbReference type="PROSITE" id="PS00599">
    <property type="entry name" value="AA_TRANSFER_CLASS_2"/>
    <property type="match status" value="1"/>
</dbReference>
<dbReference type="PANTHER" id="PTHR43643">
    <property type="entry name" value="HISTIDINOL-PHOSPHATE AMINOTRANSFERASE 2"/>
    <property type="match status" value="1"/>
</dbReference>
<dbReference type="GO" id="GO:0000105">
    <property type="term" value="P:L-histidine biosynthetic process"/>
    <property type="evidence" value="ECO:0007669"/>
    <property type="project" value="UniProtKB-UniRule"/>
</dbReference>
<evidence type="ECO:0000256" key="3">
    <source>
        <dbReference type="ARBA" id="ARBA00007970"/>
    </source>
</evidence>
<comment type="catalytic activity">
    <reaction evidence="8 9">
        <text>L-histidinol phosphate + 2-oxoglutarate = 3-(imidazol-4-yl)-2-oxopropyl phosphate + L-glutamate</text>
        <dbReference type="Rhea" id="RHEA:23744"/>
        <dbReference type="ChEBI" id="CHEBI:16810"/>
        <dbReference type="ChEBI" id="CHEBI:29985"/>
        <dbReference type="ChEBI" id="CHEBI:57766"/>
        <dbReference type="ChEBI" id="CHEBI:57980"/>
        <dbReference type="EC" id="2.6.1.9"/>
    </reaction>
</comment>
<dbReference type="UniPathway" id="UPA00031">
    <property type="reaction ID" value="UER00012"/>
</dbReference>
<gene>
    <name evidence="9 11" type="primary">hisC</name>
    <name evidence="11" type="ORF">CKSOR_00372</name>
</gene>
<dbReference type="InterPro" id="IPR015422">
    <property type="entry name" value="PyrdxlP-dep_Trfase_small"/>
</dbReference>
<dbReference type="GO" id="GO:0004400">
    <property type="term" value="F:histidinol-phosphate transaminase activity"/>
    <property type="evidence" value="ECO:0007669"/>
    <property type="project" value="UniProtKB-UniRule"/>
</dbReference>
<evidence type="ECO:0000256" key="4">
    <source>
        <dbReference type="ARBA" id="ARBA00011738"/>
    </source>
</evidence>
<evidence type="ECO:0000256" key="8">
    <source>
        <dbReference type="ARBA" id="ARBA00047481"/>
    </source>
</evidence>
<dbReference type="InterPro" id="IPR015421">
    <property type="entry name" value="PyrdxlP-dep_Trfase_major"/>
</dbReference>
<protein>
    <recommendedName>
        <fullName evidence="9">Histidinol-phosphate aminotransferase</fullName>
        <ecNumber evidence="9">2.6.1.9</ecNumber>
    </recommendedName>
    <alternativeName>
        <fullName evidence="9">Imidazole acetol-phosphate transaminase</fullName>
    </alternativeName>
</protein>
<evidence type="ECO:0000256" key="1">
    <source>
        <dbReference type="ARBA" id="ARBA00001933"/>
    </source>
</evidence>
<dbReference type="Pfam" id="PF00155">
    <property type="entry name" value="Aminotran_1_2"/>
    <property type="match status" value="1"/>
</dbReference>
<dbReference type="CDD" id="cd00609">
    <property type="entry name" value="AAT_like"/>
    <property type="match status" value="1"/>
</dbReference>
<accession>A0A3S7J9Z9</accession>
<comment type="subunit">
    <text evidence="4 9">Homodimer.</text>
</comment>
<dbReference type="InterPro" id="IPR001917">
    <property type="entry name" value="Aminotrans_II_pyridoxalP_BS"/>
</dbReference>
<dbReference type="RefSeq" id="WP_108673896.1">
    <property type="nucleotide sequence ID" value="NZ_CP025628.1"/>
</dbReference>
<dbReference type="NCBIfam" id="TIGR01141">
    <property type="entry name" value="hisC"/>
    <property type="match status" value="1"/>
</dbReference>
<sequence>MNNYWSAIVNNLDPYVPGEQTKLSNVIKLNTNENPYGPSYKVLDAIKNSCNNQLRLYPDPESISLRDQIASLYNLNIDNIFVGNGSDEVLAQSFLAFFQKEKPIIFPDITYSFYKTYCQLFNIAYKTIPLDEYFNIKISDYLPKIHKNYIGGIIFPNPNAPTGINLELTDVEKIISSNKNIVVVIDEAYVDFGSTSAVSLINKYDNLLIVQTFSKSRSLAGLRIGFAIGNKNLINGLIRVKNSFNSYPVDKLASIGAIAAFQDIDYFNFTCNSIIKLRNNLINDMINLGFEVLPSKANFIFAKHNKYDAKIIYEKLKDNNILVRHFNKDRINQYLRISIGIEEHLSQLIYILNKIVNN</sequence>
<evidence type="ECO:0000259" key="10">
    <source>
        <dbReference type="Pfam" id="PF00155"/>
    </source>
</evidence>
<comment type="cofactor">
    <cofactor evidence="1 9">
        <name>pyridoxal 5'-phosphate</name>
        <dbReference type="ChEBI" id="CHEBI:597326"/>
    </cofactor>
</comment>
<keyword evidence="12" id="KW-1185">Reference proteome</keyword>
<dbReference type="InterPro" id="IPR050106">
    <property type="entry name" value="HistidinolP_aminotransfase"/>
</dbReference>
<keyword evidence="9" id="KW-0028">Amino-acid biosynthesis</keyword>
<dbReference type="SUPFAM" id="SSF53383">
    <property type="entry name" value="PLP-dependent transferases"/>
    <property type="match status" value="1"/>
</dbReference>
<dbReference type="InterPro" id="IPR015424">
    <property type="entry name" value="PyrdxlP-dep_Trfase"/>
</dbReference>
<organism evidence="11 12">
    <name type="scientific">Candidatus Kinetoplastidibacterium kentomonadis</name>
    <dbReference type="NCBI Taxonomy" id="1576550"/>
    <lineage>
        <taxon>Bacteria</taxon>
        <taxon>Pseudomonadati</taxon>
        <taxon>Pseudomonadota</taxon>
        <taxon>Betaproteobacteria</taxon>
        <taxon>Candidatus Kinetoplastidibacterium</taxon>
    </lineage>
</organism>
<feature type="modified residue" description="N6-(pyridoxal phosphate)lysine" evidence="9">
    <location>
        <position position="215"/>
    </location>
</feature>
<dbReference type="Gene3D" id="3.40.640.10">
    <property type="entry name" value="Type I PLP-dependent aspartate aminotransferase-like (Major domain)"/>
    <property type="match status" value="1"/>
</dbReference>
<comment type="pathway">
    <text evidence="2 9">Amino-acid biosynthesis; L-histidine biosynthesis; L-histidine from 5-phospho-alpha-D-ribose 1-diphosphate: step 7/9.</text>
</comment>
<evidence type="ECO:0000256" key="9">
    <source>
        <dbReference type="HAMAP-Rule" id="MF_01023"/>
    </source>
</evidence>
<dbReference type="PANTHER" id="PTHR43643:SF3">
    <property type="entry name" value="HISTIDINOL-PHOSPHATE AMINOTRANSFERASE"/>
    <property type="match status" value="1"/>
</dbReference>
<proteinExistence type="inferred from homology"/>
<dbReference type="InterPro" id="IPR005861">
    <property type="entry name" value="HisP_aminotrans"/>
</dbReference>
<keyword evidence="7 9" id="KW-0663">Pyridoxal phosphate</keyword>
<dbReference type="EC" id="2.6.1.9" evidence="9"/>
<dbReference type="GO" id="GO:0030170">
    <property type="term" value="F:pyridoxal phosphate binding"/>
    <property type="evidence" value="ECO:0007669"/>
    <property type="project" value="InterPro"/>
</dbReference>
<comment type="similarity">
    <text evidence="3 9">Belongs to the class-II pyridoxal-phosphate-dependent aminotransferase family. Histidinol-phosphate aminotransferase subfamily.</text>
</comment>
<dbReference type="InterPro" id="IPR004839">
    <property type="entry name" value="Aminotransferase_I/II_large"/>
</dbReference>
<evidence type="ECO:0000256" key="7">
    <source>
        <dbReference type="ARBA" id="ARBA00022898"/>
    </source>
</evidence>
<feature type="domain" description="Aminotransferase class I/classII large" evidence="10">
    <location>
        <begin position="25"/>
        <end position="345"/>
    </location>
</feature>
<dbReference type="AlphaFoldDB" id="A0A3S7J9Z9"/>